<dbReference type="STRING" id="35525.A0A0P6C564"/>
<dbReference type="EMBL" id="LRGB01000687">
    <property type="protein sequence ID" value="KZS16957.1"/>
    <property type="molecule type" value="Genomic_DNA"/>
</dbReference>
<feature type="signal peptide" evidence="11">
    <location>
        <begin position="1"/>
        <end position="22"/>
    </location>
</feature>
<evidence type="ECO:0000256" key="11">
    <source>
        <dbReference type="RuleBase" id="RU361143"/>
    </source>
</evidence>
<dbReference type="Proteomes" id="UP000076858">
    <property type="component" value="Unassembled WGS sequence"/>
</dbReference>
<dbReference type="InterPro" id="IPR007676">
    <property type="entry name" value="Ribophorin_I"/>
</dbReference>
<evidence type="ECO:0000256" key="1">
    <source>
        <dbReference type="ARBA" id="ARBA00002791"/>
    </source>
</evidence>
<evidence type="ECO:0000256" key="6">
    <source>
        <dbReference type="ARBA" id="ARBA00022692"/>
    </source>
</evidence>
<evidence type="ECO:0000256" key="7">
    <source>
        <dbReference type="ARBA" id="ARBA00022729"/>
    </source>
</evidence>
<dbReference type="GO" id="GO:0016740">
    <property type="term" value="F:transferase activity"/>
    <property type="evidence" value="ECO:0007669"/>
    <property type="project" value="UniProtKB-KW"/>
</dbReference>
<organism evidence="12 13">
    <name type="scientific">Daphnia magna</name>
    <dbReference type="NCBI Taxonomy" id="35525"/>
    <lineage>
        <taxon>Eukaryota</taxon>
        <taxon>Metazoa</taxon>
        <taxon>Ecdysozoa</taxon>
        <taxon>Arthropoda</taxon>
        <taxon>Crustacea</taxon>
        <taxon>Branchiopoda</taxon>
        <taxon>Diplostraca</taxon>
        <taxon>Cladocera</taxon>
        <taxon>Anomopoda</taxon>
        <taxon>Daphniidae</taxon>
        <taxon>Daphnia</taxon>
    </lineage>
</organism>
<dbReference type="PANTHER" id="PTHR21049:SF0">
    <property type="entry name" value="DOLICHYL-DIPHOSPHOOLIGOSACCHARIDE--PROTEIN GLYCOSYLTRANSFERASE SUBUNIT 1"/>
    <property type="match status" value="1"/>
</dbReference>
<feature type="chain" id="PRO_5013418457" description="Dolichyl-diphosphooligosaccharide--protein glycosyltransferase subunit 1" evidence="11">
    <location>
        <begin position="23"/>
        <end position="595"/>
    </location>
</feature>
<evidence type="ECO:0000256" key="3">
    <source>
        <dbReference type="ARBA" id="ARBA00004922"/>
    </source>
</evidence>
<dbReference type="GO" id="GO:0018279">
    <property type="term" value="P:protein N-linked glycosylation via asparagine"/>
    <property type="evidence" value="ECO:0007669"/>
    <property type="project" value="TreeGrafter"/>
</dbReference>
<evidence type="ECO:0000256" key="10">
    <source>
        <dbReference type="ARBA" id="ARBA00023136"/>
    </source>
</evidence>
<reference evidence="12 13" key="1">
    <citation type="submission" date="2016-03" db="EMBL/GenBank/DDBJ databases">
        <title>EvidentialGene: Evidence-directed Construction of Genes on Genomes.</title>
        <authorList>
            <person name="Gilbert D.G."/>
            <person name="Choi J.-H."/>
            <person name="Mockaitis K."/>
            <person name="Colbourne J."/>
            <person name="Pfrender M."/>
        </authorList>
    </citation>
    <scope>NUCLEOTIDE SEQUENCE [LARGE SCALE GENOMIC DNA]</scope>
    <source>
        <strain evidence="12 13">Xinb3</strain>
        <tissue evidence="12">Complete organism</tissue>
    </source>
</reference>
<proteinExistence type="inferred from homology"/>
<protein>
    <recommendedName>
        <fullName evidence="5 11">Dolichyl-diphosphooligosaccharide--protein glycosyltransferase subunit 1</fullName>
    </recommendedName>
</protein>
<keyword evidence="6 11" id="KW-0812">Transmembrane</keyword>
<keyword evidence="10 11" id="KW-0472">Membrane</keyword>
<evidence type="ECO:0000256" key="8">
    <source>
        <dbReference type="ARBA" id="ARBA00022824"/>
    </source>
</evidence>
<evidence type="ECO:0000256" key="9">
    <source>
        <dbReference type="ARBA" id="ARBA00022989"/>
    </source>
</evidence>
<name>A0A0P6C564_9CRUS</name>
<comment type="function">
    <text evidence="1 11">Subunit of the oligosaccharyl transferase (OST) complex that catalyzes the initial transfer of a defined glycan (Glc(3)Man(9)GlcNAc(2) in eukaryotes) from the lipid carrier dolichol-pyrophosphate to an asparagine residue within an Asn-X-Ser/Thr consensus motif in nascent polypeptide chains, the first step in protein N-glycosylation. N-glycosylation occurs cotranslationally and the complex associates with the Sec61 complex at the channel-forming translocon complex that mediates protein translocation across the endoplasmic reticulum (ER). All subunits are required for a maximal enzyme activity.</text>
</comment>
<evidence type="ECO:0000256" key="4">
    <source>
        <dbReference type="ARBA" id="ARBA00008905"/>
    </source>
</evidence>
<keyword evidence="12" id="KW-0808">Transferase</keyword>
<evidence type="ECO:0000256" key="5">
    <source>
        <dbReference type="ARBA" id="ARBA00017611"/>
    </source>
</evidence>
<keyword evidence="8 11" id="KW-0256">Endoplasmic reticulum</keyword>
<evidence type="ECO:0000313" key="12">
    <source>
        <dbReference type="EMBL" id="KZS16957.1"/>
    </source>
</evidence>
<feature type="transmembrane region" description="Helical" evidence="11">
    <location>
        <begin position="425"/>
        <end position="447"/>
    </location>
</feature>
<keyword evidence="13" id="KW-1185">Reference proteome</keyword>
<dbReference type="AlphaFoldDB" id="A0A0P6C564"/>
<gene>
    <name evidence="12" type="ORF">APZ42_017599</name>
</gene>
<keyword evidence="7 11" id="KW-0732">Signal</keyword>
<dbReference type="Pfam" id="PF04597">
    <property type="entry name" value="Ribophorin_I"/>
    <property type="match status" value="1"/>
</dbReference>
<keyword evidence="9 11" id="KW-1133">Transmembrane helix</keyword>
<comment type="subunit">
    <text evidence="11">Component of the oligosaccharyltransferase (OST) complex.</text>
</comment>
<comment type="pathway">
    <text evidence="3 11">Protein modification; protein glycosylation.</text>
</comment>
<comment type="similarity">
    <text evidence="4 11">Belongs to the OST1 family.</text>
</comment>
<dbReference type="OrthoDB" id="310030at2759"/>
<evidence type="ECO:0000313" key="13">
    <source>
        <dbReference type="Proteomes" id="UP000076858"/>
    </source>
</evidence>
<sequence length="595" mass="67338">MGFRIKVYLICLFVMLTGFCTATSEDILIKNAERTIDLTSQLVKITHRLTLSNTGKSSVKSFSFPIDPKAQEKLSYFKAQLADGKESSGELKTEFSTVKGILTYKITLSSSLEPGQIVKVLVGTVFTHHLSPHPKEITQKEKQLVQYRGNAYIYTPYKVTTQTTKVLLSSSTVESYTKVKPSSQSDSTITYGPYENVAPLSEEGIIIHYENNTPFLSVGHLLRHIEVSHWGNIAVEETLDVYHGGAKLKGSFSRFEYQREQSGVSSVKSFKTVLPELAADVYYRDEIGNISTSNLRQEDDGDVSLELRPRFPLFGGWKTHYVVGYNLPSFANLFNSGDEFVLQMDLISHIFDHMVVDDALVRIILPEGASNIEVETPYAVTRLPDSLHFTYLDVKGRPVVEIAAKNLVENHIQPFKLRYTFSRIVMLQEPFLCVLAFFLLFLTFIIYARLDFSITKDETCDNRSRAAVMVEHIRNHYLKRSTLFQAFETQVAKLKSSRDINAFQAAAKNITSDLRAQILDLPSSLKSESPQLNDRVTELQKQDKAYRDFQSTHAQLVERLVSGKINKAQFVDAEALLTKKRDELVEKLNHLINTL</sequence>
<dbReference type="UniPathway" id="UPA00378"/>
<comment type="caution">
    <text evidence="12">The sequence shown here is derived from an EMBL/GenBank/DDBJ whole genome shotgun (WGS) entry which is preliminary data.</text>
</comment>
<comment type="subcellular location">
    <subcellularLocation>
        <location evidence="2 11">Endoplasmic reticulum membrane</location>
        <topology evidence="2 11">Single-pass type I membrane protein</topology>
    </subcellularLocation>
</comment>
<evidence type="ECO:0000256" key="2">
    <source>
        <dbReference type="ARBA" id="ARBA00004115"/>
    </source>
</evidence>
<dbReference type="PANTHER" id="PTHR21049">
    <property type="entry name" value="RIBOPHORIN I"/>
    <property type="match status" value="1"/>
</dbReference>
<dbReference type="GO" id="GO:0008250">
    <property type="term" value="C:oligosaccharyltransferase complex"/>
    <property type="evidence" value="ECO:0007669"/>
    <property type="project" value="UniProtKB-UniRule"/>
</dbReference>
<accession>A0A0P6C564</accession>